<dbReference type="Proteomes" id="UP000596661">
    <property type="component" value="Chromosome 2"/>
</dbReference>
<dbReference type="EMBL" id="UZAU01000180">
    <property type="status" value="NOT_ANNOTATED_CDS"/>
    <property type="molecule type" value="Genomic_DNA"/>
</dbReference>
<organism evidence="1 2">
    <name type="scientific">Cannabis sativa</name>
    <name type="common">Hemp</name>
    <name type="synonym">Marijuana</name>
    <dbReference type="NCBI Taxonomy" id="3483"/>
    <lineage>
        <taxon>Eukaryota</taxon>
        <taxon>Viridiplantae</taxon>
        <taxon>Streptophyta</taxon>
        <taxon>Embryophyta</taxon>
        <taxon>Tracheophyta</taxon>
        <taxon>Spermatophyta</taxon>
        <taxon>Magnoliopsida</taxon>
        <taxon>eudicotyledons</taxon>
        <taxon>Gunneridae</taxon>
        <taxon>Pentapetalae</taxon>
        <taxon>rosids</taxon>
        <taxon>fabids</taxon>
        <taxon>Rosales</taxon>
        <taxon>Cannabaceae</taxon>
        <taxon>Cannabis</taxon>
    </lineage>
</organism>
<evidence type="ECO:0000313" key="2">
    <source>
        <dbReference type="Proteomes" id="UP000596661"/>
    </source>
</evidence>
<keyword evidence="2" id="KW-1185">Reference proteome</keyword>
<evidence type="ECO:0000313" key="1">
    <source>
        <dbReference type="EnsemblPlants" id="cds.evm.model.02.1366"/>
    </source>
</evidence>
<accession>A0A803NTC7</accession>
<proteinExistence type="predicted"/>
<protein>
    <submittedName>
        <fullName evidence="1">Uncharacterized protein</fullName>
    </submittedName>
</protein>
<name>A0A803NTC7_CANSA</name>
<dbReference type="EnsemblPlants" id="evm.model.02.1366">
    <property type="protein sequence ID" value="cds.evm.model.02.1366"/>
    <property type="gene ID" value="evm.TU.02.1366"/>
</dbReference>
<dbReference type="Gramene" id="evm.model.02.1366">
    <property type="protein sequence ID" value="cds.evm.model.02.1366"/>
    <property type="gene ID" value="evm.TU.02.1366"/>
</dbReference>
<sequence length="102" mass="11464">MVWGRSAINCLKRGHTNSGVMTGVVVIFCPGKKLAPLLRNVRCKCPKTLFQISVGNFGLPIYLWVICGTHFQLRAHEYKQFLPESASKNWASNRNNGSWLTV</sequence>
<reference evidence="1" key="1">
    <citation type="submission" date="2018-11" db="EMBL/GenBank/DDBJ databases">
        <authorList>
            <person name="Grassa J C."/>
        </authorList>
    </citation>
    <scope>NUCLEOTIDE SEQUENCE [LARGE SCALE GENOMIC DNA]</scope>
</reference>
<dbReference type="AlphaFoldDB" id="A0A803NTC7"/>
<reference evidence="1" key="2">
    <citation type="submission" date="2021-03" db="UniProtKB">
        <authorList>
            <consortium name="EnsemblPlants"/>
        </authorList>
    </citation>
    <scope>IDENTIFICATION</scope>
</reference>